<protein>
    <submittedName>
        <fullName evidence="3">Endonuclease/exonuclease/phosphatase</fullName>
    </submittedName>
</protein>
<accession>A0A2T1N5T8</accession>
<feature type="signal peptide" evidence="1">
    <location>
        <begin position="1"/>
        <end position="18"/>
    </location>
</feature>
<dbReference type="Pfam" id="PF03372">
    <property type="entry name" value="Exo_endo_phos"/>
    <property type="match status" value="1"/>
</dbReference>
<keyword evidence="4" id="KW-1185">Reference proteome</keyword>
<keyword evidence="3" id="KW-0255">Endonuclease</keyword>
<evidence type="ECO:0000256" key="1">
    <source>
        <dbReference type="SAM" id="SignalP"/>
    </source>
</evidence>
<dbReference type="CDD" id="cd09083">
    <property type="entry name" value="EEP-1"/>
    <property type="match status" value="1"/>
</dbReference>
<organism evidence="3 4">
    <name type="scientific">Mesoflavibacter zeaxanthinifaciens subsp. sabulilitoris</name>
    <dbReference type="NCBI Taxonomy" id="1520893"/>
    <lineage>
        <taxon>Bacteria</taxon>
        <taxon>Pseudomonadati</taxon>
        <taxon>Bacteroidota</taxon>
        <taxon>Flavobacteriia</taxon>
        <taxon>Flavobacteriales</taxon>
        <taxon>Flavobacteriaceae</taxon>
        <taxon>Mesoflavibacter</taxon>
    </lineage>
</organism>
<dbReference type="RefSeq" id="WP_106680323.1">
    <property type="nucleotide sequence ID" value="NZ_JACHWV010000002.1"/>
</dbReference>
<dbReference type="InterPro" id="IPR036691">
    <property type="entry name" value="Endo/exonu/phosph_ase_sf"/>
</dbReference>
<dbReference type="PANTHER" id="PTHR12121">
    <property type="entry name" value="CARBON CATABOLITE REPRESSOR PROTEIN 4"/>
    <property type="match status" value="1"/>
</dbReference>
<proteinExistence type="predicted"/>
<feature type="chain" id="PRO_5015426855" evidence="1">
    <location>
        <begin position="19"/>
        <end position="281"/>
    </location>
</feature>
<dbReference type="GO" id="GO:0000175">
    <property type="term" value="F:3'-5'-RNA exonuclease activity"/>
    <property type="evidence" value="ECO:0007669"/>
    <property type="project" value="TreeGrafter"/>
</dbReference>
<evidence type="ECO:0000259" key="2">
    <source>
        <dbReference type="Pfam" id="PF03372"/>
    </source>
</evidence>
<feature type="domain" description="Endonuclease/exonuclease/phosphatase" evidence="2">
    <location>
        <begin position="24"/>
        <end position="266"/>
    </location>
</feature>
<keyword evidence="3" id="KW-0540">Nuclease</keyword>
<dbReference type="SUPFAM" id="SSF56219">
    <property type="entry name" value="DNase I-like"/>
    <property type="match status" value="1"/>
</dbReference>
<dbReference type="InterPro" id="IPR005135">
    <property type="entry name" value="Endo/exonuclease/phosphatase"/>
</dbReference>
<dbReference type="GO" id="GO:0004519">
    <property type="term" value="F:endonuclease activity"/>
    <property type="evidence" value="ECO:0007669"/>
    <property type="project" value="UniProtKB-KW"/>
</dbReference>
<comment type="caution">
    <text evidence="3">The sequence shown here is derived from an EMBL/GenBank/DDBJ whole genome shotgun (WGS) entry which is preliminary data.</text>
</comment>
<dbReference type="PANTHER" id="PTHR12121:SF36">
    <property type="entry name" value="ENDONUCLEASE_EXONUCLEASE_PHOSPHATASE DOMAIN-CONTAINING PROTEIN"/>
    <property type="match status" value="1"/>
</dbReference>
<dbReference type="EMBL" id="PXOT01000027">
    <property type="protein sequence ID" value="PSG86972.1"/>
    <property type="molecule type" value="Genomic_DNA"/>
</dbReference>
<keyword evidence="3" id="KW-0378">Hydrolase</keyword>
<keyword evidence="1" id="KW-0732">Signal</keyword>
<reference evidence="3 4" key="1">
    <citation type="submission" date="2018-03" db="EMBL/GenBank/DDBJ databases">
        <title>Mesoflavibacter sp. HG37 and Mesoflavibacter sp. HG96 sp.nov., two marine bacteria isolated from seawater of Western Pacific Ocean.</title>
        <authorList>
            <person name="Cheng H."/>
            <person name="Wu Y.-H."/>
            <person name="Guo L.-L."/>
            <person name="Xu X.-W."/>
        </authorList>
    </citation>
    <scope>NUCLEOTIDE SEQUENCE [LARGE SCALE GENOMIC DNA]</scope>
    <source>
        <strain evidence="3 4">KCTC 42117</strain>
    </source>
</reference>
<keyword evidence="3" id="KW-0269">Exonuclease</keyword>
<dbReference type="AlphaFoldDB" id="A0A2T1N5T8"/>
<dbReference type="Proteomes" id="UP000238430">
    <property type="component" value="Unassembled WGS sequence"/>
</dbReference>
<dbReference type="Gene3D" id="3.60.10.10">
    <property type="entry name" value="Endonuclease/exonuclease/phosphatase"/>
    <property type="match status" value="1"/>
</dbReference>
<dbReference type="OrthoDB" id="9793162at2"/>
<name>A0A2T1N5T8_9FLAO</name>
<evidence type="ECO:0000313" key="3">
    <source>
        <dbReference type="EMBL" id="PSG86972.1"/>
    </source>
</evidence>
<evidence type="ECO:0000313" key="4">
    <source>
        <dbReference type="Proteomes" id="UP000238430"/>
    </source>
</evidence>
<gene>
    <name evidence="3" type="ORF">C7H61_12745</name>
</gene>
<dbReference type="InterPro" id="IPR050410">
    <property type="entry name" value="CCR4/nocturin_mRNA_transcr"/>
</dbReference>
<sequence>MKNFITLLVVLTSFSVLSQDLKIMSYNIKLDYPKEGKNSWTNRKPFMVNQIKFYEPDVLGVQEAMPNQMKNLDSLLTDYSFVGVGRDDGKNEGEFSAIFYKKKELKVLQSSTFWLSETPEKVSMGWDAVCNRICTYALFQHKKTKETFWVFNTHFDHVGEVARQKSAALILNKINTLNTKNYPVLLMGDFNLEPDSKPIQTITSILDDSKNIAKLAFGPEGSFNGFNFDKTVKRRIDYIFVSKSSILVKKYAVLSDNWDLKYPSDHLPVFITFQFLKKDTN</sequence>